<feature type="signal peptide" evidence="1">
    <location>
        <begin position="1"/>
        <end position="34"/>
    </location>
</feature>
<dbReference type="Proteomes" id="UP001597079">
    <property type="component" value="Unassembled WGS sequence"/>
</dbReference>
<keyword evidence="3" id="KW-1185">Reference proteome</keyword>
<protein>
    <submittedName>
        <fullName evidence="2">Extracellular solute-binding protein</fullName>
    </submittedName>
</protein>
<dbReference type="PROSITE" id="PS51257">
    <property type="entry name" value="PROKAR_LIPOPROTEIN"/>
    <property type="match status" value="1"/>
</dbReference>
<dbReference type="Pfam" id="PF01547">
    <property type="entry name" value="SBP_bac_1"/>
    <property type="match status" value="1"/>
</dbReference>
<keyword evidence="1" id="KW-0732">Signal</keyword>
<organism evidence="2 3">
    <name type="scientific">Alicyclobacillus fodiniaquatilis</name>
    <dbReference type="NCBI Taxonomy" id="1661150"/>
    <lineage>
        <taxon>Bacteria</taxon>
        <taxon>Bacillati</taxon>
        <taxon>Bacillota</taxon>
        <taxon>Bacilli</taxon>
        <taxon>Bacillales</taxon>
        <taxon>Alicyclobacillaceae</taxon>
        <taxon>Alicyclobacillus</taxon>
    </lineage>
</organism>
<dbReference type="InterPro" id="IPR050490">
    <property type="entry name" value="Bact_solute-bd_prot1"/>
</dbReference>
<proteinExistence type="predicted"/>
<comment type="caution">
    <text evidence="2">The sequence shown here is derived from an EMBL/GenBank/DDBJ whole genome shotgun (WGS) entry which is preliminary data.</text>
</comment>
<dbReference type="Gene3D" id="3.40.190.10">
    <property type="entry name" value="Periplasmic binding protein-like II"/>
    <property type="match status" value="2"/>
</dbReference>
<gene>
    <name evidence="2" type="ORF">ACFSB2_22030</name>
</gene>
<feature type="chain" id="PRO_5046204478" evidence="1">
    <location>
        <begin position="35"/>
        <end position="505"/>
    </location>
</feature>
<name>A0ABW4JLP1_9BACL</name>
<dbReference type="RefSeq" id="WP_377945259.1">
    <property type="nucleotide sequence ID" value="NZ_JBHUCX010000092.1"/>
</dbReference>
<reference evidence="3" key="1">
    <citation type="journal article" date="2019" name="Int. J. Syst. Evol. Microbiol.">
        <title>The Global Catalogue of Microorganisms (GCM) 10K type strain sequencing project: providing services to taxonomists for standard genome sequencing and annotation.</title>
        <authorList>
            <consortium name="The Broad Institute Genomics Platform"/>
            <consortium name="The Broad Institute Genome Sequencing Center for Infectious Disease"/>
            <person name="Wu L."/>
            <person name="Ma J."/>
        </authorList>
    </citation>
    <scope>NUCLEOTIDE SEQUENCE [LARGE SCALE GENOMIC DNA]</scope>
    <source>
        <strain evidence="3">CGMCC 1.12286</strain>
    </source>
</reference>
<dbReference type="EMBL" id="JBHUCX010000092">
    <property type="protein sequence ID" value="MFD1677357.1"/>
    <property type="molecule type" value="Genomic_DNA"/>
</dbReference>
<sequence>MKHLSGGKWRKTWALVTPLVLTSGLVAGCGSAKAGDSSQKSSVVSLRIMENQSTSLPSPDQDIILKTLDQKLGVNITLNDFSQSTDYENQLNEQMAAGDFPDLFQVPDQNTLMTLQKQGVLLDLTPYLKKLGPTTKLIGDNLKDGELNGQVYAISKAPNLNYSTYWIRKDWLKKLGLQEPTTLSQLFNVAKAFTDDDPDGNGKKDTYGITGVGLSAFAPIFGAFGVGMPGDFYIKNGKLVNALFDPNMPKALAYIHTMVQAGVVDPSIMSYDGAPQVQEPAFEGKDGIMWMDWPNVMKDNFKQEWKKVNSNAQWVQLPAPKGPGGQYNGTYDKDSSSGMYAIPKSLAKDPAKLNKVFDLLNYVSKPAGNDLVDYGLAGRDYKMENGKIVTLPKLDEEGGYFFVYQFTGRPEQQYLDTKFSTLTQYIKFAADQPVIETVNGFINLPQNYNANDANTYITQEITNFIFGKQPLSQYQAFLNTLQTQYKYKIYLQSAQEQIQKLGMTK</sequence>
<dbReference type="SUPFAM" id="SSF53850">
    <property type="entry name" value="Periplasmic binding protein-like II"/>
    <property type="match status" value="1"/>
</dbReference>
<accession>A0ABW4JLP1</accession>
<dbReference type="InterPro" id="IPR006059">
    <property type="entry name" value="SBP"/>
</dbReference>
<evidence type="ECO:0000313" key="2">
    <source>
        <dbReference type="EMBL" id="MFD1677357.1"/>
    </source>
</evidence>
<evidence type="ECO:0000313" key="3">
    <source>
        <dbReference type="Proteomes" id="UP001597079"/>
    </source>
</evidence>
<evidence type="ECO:0000256" key="1">
    <source>
        <dbReference type="SAM" id="SignalP"/>
    </source>
</evidence>
<dbReference type="PANTHER" id="PTHR43649">
    <property type="entry name" value="ARABINOSE-BINDING PROTEIN-RELATED"/>
    <property type="match status" value="1"/>
</dbReference>